<dbReference type="Gene3D" id="3.30.1360.180">
    <property type="match status" value="1"/>
</dbReference>
<dbReference type="PANTHER" id="PTHR10151:SF120">
    <property type="entry name" value="BIS(5'-ADENOSYL)-TRIPHOSPHATASE"/>
    <property type="match status" value="1"/>
</dbReference>
<name>A0A9W8AN38_9FUNG</name>
<dbReference type="InterPro" id="IPR002591">
    <property type="entry name" value="Phosphodiest/P_Trfase"/>
</dbReference>
<dbReference type="GO" id="GO:0016787">
    <property type="term" value="F:hydrolase activity"/>
    <property type="evidence" value="ECO:0007669"/>
    <property type="project" value="UniProtKB-ARBA"/>
</dbReference>
<sequence length="466" mass="52786">MAFKVLVKSTLLLLALASVVSAKRTPGAIRYNNGTHDFKDTVIMISIDGFRYDYMERGLTPHLADMVKRGGVQAAYMTPSFPSVTFSNQYSLVTGLHPESHGIVNNQFYDPELGEFSHRDKAVHKNPKWWGGEPLWVTAHKQGLKSASVMWVGSEANVQGKNPDYLMPFKVVHPHEKVDQLMAWLDLPVEERPSLLLGYFSEVDDVSHRTGASGDKFNEALGITDKTMAYLQDQLTLRNLTDIVNVVYVSDHGMQSVPRERYIMFDEAYPNMDDFRVVGSDPVVTLYPHDYSKVPEIYEQLKEASQGQPWKAYLKEDLPQEFHYQNSDRIAPIICAPESGYTFCTTKKYPNSKIWSERGDVSGTHGYNNTDPMMRAIFIAHGPKFRSTTSALGAPTEYQDKNINTPRELHRPIKLVDVYNIVANALDLTPAPNNGTKFKTSKTDYIHDYIRGSIRGHFRKIHSLLF</sequence>
<dbReference type="AlphaFoldDB" id="A0A9W8AN38"/>
<evidence type="ECO:0000313" key="3">
    <source>
        <dbReference type="Proteomes" id="UP001150925"/>
    </source>
</evidence>
<comment type="caution">
    <text evidence="2">The sequence shown here is derived from an EMBL/GenBank/DDBJ whole genome shotgun (WGS) entry which is preliminary data.</text>
</comment>
<keyword evidence="3" id="KW-1185">Reference proteome</keyword>
<dbReference type="Proteomes" id="UP001150925">
    <property type="component" value="Unassembled WGS sequence"/>
</dbReference>
<gene>
    <name evidence="2" type="ORF">IWQ62_004083</name>
</gene>
<dbReference type="CDD" id="cd16018">
    <property type="entry name" value="Enpp"/>
    <property type="match status" value="1"/>
</dbReference>
<dbReference type="EMBL" id="JANBPY010001261">
    <property type="protein sequence ID" value="KAJ1960816.1"/>
    <property type="molecule type" value="Genomic_DNA"/>
</dbReference>
<evidence type="ECO:0000256" key="1">
    <source>
        <dbReference type="SAM" id="SignalP"/>
    </source>
</evidence>
<evidence type="ECO:0000313" key="2">
    <source>
        <dbReference type="EMBL" id="KAJ1960816.1"/>
    </source>
</evidence>
<dbReference type="PANTHER" id="PTHR10151">
    <property type="entry name" value="ECTONUCLEOTIDE PYROPHOSPHATASE/PHOSPHODIESTERASE"/>
    <property type="match status" value="1"/>
</dbReference>
<dbReference type="Gene3D" id="3.40.720.10">
    <property type="entry name" value="Alkaline Phosphatase, subunit A"/>
    <property type="match status" value="1"/>
</dbReference>
<dbReference type="OrthoDB" id="415411at2759"/>
<accession>A0A9W8AN38</accession>
<feature type="signal peptide" evidence="1">
    <location>
        <begin position="1"/>
        <end position="22"/>
    </location>
</feature>
<proteinExistence type="predicted"/>
<keyword evidence="1" id="KW-0732">Signal</keyword>
<dbReference type="InterPro" id="IPR017850">
    <property type="entry name" value="Alkaline_phosphatase_core_sf"/>
</dbReference>
<protein>
    <submittedName>
        <fullName evidence="2">Uncharacterized protein</fullName>
    </submittedName>
</protein>
<dbReference type="Pfam" id="PF01663">
    <property type="entry name" value="Phosphodiest"/>
    <property type="match status" value="1"/>
</dbReference>
<dbReference type="SUPFAM" id="SSF53649">
    <property type="entry name" value="Alkaline phosphatase-like"/>
    <property type="match status" value="1"/>
</dbReference>
<feature type="chain" id="PRO_5040856197" evidence="1">
    <location>
        <begin position="23"/>
        <end position="466"/>
    </location>
</feature>
<organism evidence="2 3">
    <name type="scientific">Dispira parvispora</name>
    <dbReference type="NCBI Taxonomy" id="1520584"/>
    <lineage>
        <taxon>Eukaryota</taxon>
        <taxon>Fungi</taxon>
        <taxon>Fungi incertae sedis</taxon>
        <taxon>Zoopagomycota</taxon>
        <taxon>Kickxellomycotina</taxon>
        <taxon>Dimargaritomycetes</taxon>
        <taxon>Dimargaritales</taxon>
        <taxon>Dimargaritaceae</taxon>
        <taxon>Dispira</taxon>
    </lineage>
</organism>
<reference evidence="2" key="1">
    <citation type="submission" date="2022-07" db="EMBL/GenBank/DDBJ databases">
        <title>Phylogenomic reconstructions and comparative analyses of Kickxellomycotina fungi.</title>
        <authorList>
            <person name="Reynolds N.K."/>
            <person name="Stajich J.E."/>
            <person name="Barry K."/>
            <person name="Grigoriev I.V."/>
            <person name="Crous P."/>
            <person name="Smith M.E."/>
        </authorList>
    </citation>
    <scope>NUCLEOTIDE SEQUENCE</scope>
    <source>
        <strain evidence="2">RSA 1196</strain>
    </source>
</reference>